<organism evidence="7 8">
    <name type="scientific">Sinanodonta woodiana</name>
    <name type="common">Chinese pond mussel</name>
    <name type="synonym">Anodonta woodiana</name>
    <dbReference type="NCBI Taxonomy" id="1069815"/>
    <lineage>
        <taxon>Eukaryota</taxon>
        <taxon>Metazoa</taxon>
        <taxon>Spiralia</taxon>
        <taxon>Lophotrochozoa</taxon>
        <taxon>Mollusca</taxon>
        <taxon>Bivalvia</taxon>
        <taxon>Autobranchia</taxon>
        <taxon>Heteroconchia</taxon>
        <taxon>Palaeoheterodonta</taxon>
        <taxon>Unionida</taxon>
        <taxon>Unionoidea</taxon>
        <taxon>Unionidae</taxon>
        <taxon>Unioninae</taxon>
        <taxon>Sinanodonta</taxon>
    </lineage>
</organism>
<evidence type="ECO:0000256" key="2">
    <source>
        <dbReference type="ARBA" id="ARBA00009836"/>
    </source>
</evidence>
<comment type="similarity">
    <text evidence="2">Belongs to the KptA/TPT1 family.</text>
</comment>
<evidence type="ECO:0000313" key="8">
    <source>
        <dbReference type="Proteomes" id="UP001634394"/>
    </source>
</evidence>
<dbReference type="Proteomes" id="UP001634394">
    <property type="component" value="Unassembled WGS sequence"/>
</dbReference>
<dbReference type="Gene3D" id="3.20.170.30">
    <property type="match status" value="1"/>
</dbReference>
<dbReference type="Gene3D" id="1.10.10.970">
    <property type="entry name" value="RNA 2'-phosphotransferase, Tpt1/KptA family, N-terminal domain"/>
    <property type="match status" value="1"/>
</dbReference>
<evidence type="ECO:0000313" key="7">
    <source>
        <dbReference type="EMBL" id="KAL3872212.1"/>
    </source>
</evidence>
<dbReference type="InterPro" id="IPR002745">
    <property type="entry name" value="Ptrans_KptA/Tpt1"/>
</dbReference>
<keyword evidence="4" id="KW-0808">Transferase</keyword>
<dbReference type="PANTHER" id="PTHR12684">
    <property type="entry name" value="PUTATIVE PHOSPHOTRANSFERASE"/>
    <property type="match status" value="1"/>
</dbReference>
<dbReference type="InterPro" id="IPR042080">
    <property type="entry name" value="RNA_2'-PTrans_N"/>
</dbReference>
<evidence type="ECO:0000256" key="6">
    <source>
        <dbReference type="ARBA" id="ARBA00047949"/>
    </source>
</evidence>
<reference evidence="7 8" key="1">
    <citation type="submission" date="2024-11" db="EMBL/GenBank/DDBJ databases">
        <title>Chromosome-level genome assembly of the freshwater bivalve Anodonta woodiana.</title>
        <authorList>
            <person name="Chen X."/>
        </authorList>
    </citation>
    <scope>NUCLEOTIDE SEQUENCE [LARGE SCALE GENOMIC DNA]</scope>
    <source>
        <strain evidence="7">MN2024</strain>
        <tissue evidence="7">Gills</tissue>
    </source>
</reference>
<name>A0ABD3WHM0_SINWO</name>
<protein>
    <recommendedName>
        <fullName evidence="3">2'-phosphotransferase</fullName>
        <ecNumber evidence="3">2.7.1.160</ecNumber>
    </recommendedName>
</protein>
<proteinExistence type="inferred from homology"/>
<dbReference type="EMBL" id="JBJQND010000007">
    <property type="protein sequence ID" value="KAL3872212.1"/>
    <property type="molecule type" value="Genomic_DNA"/>
</dbReference>
<dbReference type="AlphaFoldDB" id="A0ABD3WHM0"/>
<comment type="caution">
    <text evidence="7">The sequence shown here is derived from an EMBL/GenBank/DDBJ whole genome shotgun (WGS) entry which is preliminary data.</text>
</comment>
<dbReference type="SUPFAM" id="SSF56399">
    <property type="entry name" value="ADP-ribosylation"/>
    <property type="match status" value="1"/>
</dbReference>
<gene>
    <name evidence="7" type="ORF">ACJMK2_040150</name>
</gene>
<dbReference type="GO" id="GO:0000215">
    <property type="term" value="F:tRNA 2'-phosphotransferase activity"/>
    <property type="evidence" value="ECO:0007669"/>
    <property type="project" value="UniProtKB-EC"/>
</dbReference>
<keyword evidence="5" id="KW-0520">NAD</keyword>
<dbReference type="PANTHER" id="PTHR12684:SF2">
    <property type="entry name" value="TRNA 2'-PHOSPHOTRANSFERASE 1"/>
    <property type="match status" value="1"/>
</dbReference>
<dbReference type="Pfam" id="PF01885">
    <property type="entry name" value="PTS_2-RNA"/>
    <property type="match status" value="1"/>
</dbReference>
<evidence type="ECO:0000256" key="5">
    <source>
        <dbReference type="ARBA" id="ARBA00023027"/>
    </source>
</evidence>
<comment type="catalytic activity">
    <reaction evidence="6">
        <text>2'-phospho-[ligated tRNA] + NAD(+) = mature tRNA + ADP-alpha-D-ribose 1'',2''-cyclic phosphate + nicotinamide</text>
        <dbReference type="Rhea" id="RHEA:23324"/>
        <dbReference type="Rhea" id="RHEA-COMP:11106"/>
        <dbReference type="Rhea" id="RHEA-COMP:11107"/>
        <dbReference type="ChEBI" id="CHEBI:17154"/>
        <dbReference type="ChEBI" id="CHEBI:57540"/>
        <dbReference type="ChEBI" id="CHEBI:76596"/>
        <dbReference type="ChEBI" id="CHEBI:82883"/>
        <dbReference type="ChEBI" id="CHEBI:85027"/>
        <dbReference type="EC" id="2.7.1.160"/>
    </reaction>
</comment>
<dbReference type="EC" id="2.7.1.160" evidence="3"/>
<accession>A0ABD3WHM0</accession>
<comment type="function">
    <text evidence="1">Catalyzes the last step of tRNA splicing, the transfer of the splice junction 2'-phosphate from ligated tRNA to NAD to produce ADP-ribose 1''-2'' cyclic phosphate.</text>
</comment>
<keyword evidence="8" id="KW-1185">Reference proteome</keyword>
<evidence type="ECO:0000256" key="3">
    <source>
        <dbReference type="ARBA" id="ARBA00012007"/>
    </source>
</evidence>
<evidence type="ECO:0000256" key="1">
    <source>
        <dbReference type="ARBA" id="ARBA00003343"/>
    </source>
</evidence>
<evidence type="ECO:0000256" key="4">
    <source>
        <dbReference type="ARBA" id="ARBA00022679"/>
    </source>
</evidence>
<sequence length="194" mass="22393">MDTRLSRCMARILRHDTNGQHDTDGYMYVRDLLSRHEISSYTEEDVRRVVRNDSKTRFELTYDKHGELKVKATQGHTIGLQDTSLKEIMNHRDVRAVLHGTKSHCWEIIKTNGLSRMRRDHIHFCEAETNVTSGFPAGCDVVISIDLKKALEDGIPFFQSKNKVILSPGNQNGIIPTKYFKDVYRRQTGERLAF</sequence>
<dbReference type="InterPro" id="IPR042081">
    <property type="entry name" value="RNA_2'-PTrans_C"/>
</dbReference>